<dbReference type="AlphaFoldDB" id="F4WYS7"/>
<dbReference type="EMBL" id="GL888463">
    <property type="protein sequence ID" value="EGI60581.1"/>
    <property type="molecule type" value="Genomic_DNA"/>
</dbReference>
<evidence type="ECO:0000313" key="1">
    <source>
        <dbReference type="EMBL" id="EGI60581.1"/>
    </source>
</evidence>
<dbReference type="InParanoid" id="F4WYS7"/>
<evidence type="ECO:0000313" key="2">
    <source>
        <dbReference type="Proteomes" id="UP000007755"/>
    </source>
</evidence>
<reference evidence="1" key="1">
    <citation type="submission" date="2011-02" db="EMBL/GenBank/DDBJ databases">
        <title>The genome of the leaf-cutting ant Acromyrmex echinatior suggests key adaptations to social evolution and fungus farming.</title>
        <authorList>
            <person name="Nygaard S."/>
            <person name="Zhang G."/>
        </authorList>
    </citation>
    <scope>NUCLEOTIDE SEQUENCE</scope>
</reference>
<sequence>MSRYPIIITQLHLVRSSLDNRLTVCNYRNFESARVGRRPRRHHSGFMAWLFFVHQDMAETKDKTLLLLSLFRSACLPVAVNDRSTNANPIKWRISVAPPIKESTGHLAIECSFKDPIVVIGRGSDQAYACVGCVSNRTCGYSA</sequence>
<organism evidence="2">
    <name type="scientific">Acromyrmex echinatior</name>
    <name type="common">Panamanian leafcutter ant</name>
    <name type="synonym">Acromyrmex octospinosus echinatior</name>
    <dbReference type="NCBI Taxonomy" id="103372"/>
    <lineage>
        <taxon>Eukaryota</taxon>
        <taxon>Metazoa</taxon>
        <taxon>Ecdysozoa</taxon>
        <taxon>Arthropoda</taxon>
        <taxon>Hexapoda</taxon>
        <taxon>Insecta</taxon>
        <taxon>Pterygota</taxon>
        <taxon>Neoptera</taxon>
        <taxon>Endopterygota</taxon>
        <taxon>Hymenoptera</taxon>
        <taxon>Apocrita</taxon>
        <taxon>Aculeata</taxon>
        <taxon>Formicoidea</taxon>
        <taxon>Formicidae</taxon>
        <taxon>Myrmicinae</taxon>
        <taxon>Acromyrmex</taxon>
    </lineage>
</organism>
<dbReference type="Proteomes" id="UP000007755">
    <property type="component" value="Unassembled WGS sequence"/>
</dbReference>
<proteinExistence type="predicted"/>
<protein>
    <submittedName>
        <fullName evidence="1">Uncharacterized protein</fullName>
    </submittedName>
</protein>
<name>F4WYS7_ACREC</name>
<accession>F4WYS7</accession>
<gene>
    <name evidence="1" type="ORF">G5I_11141</name>
</gene>
<keyword evidence="2" id="KW-1185">Reference proteome</keyword>